<keyword evidence="1" id="KW-0175">Coiled coil</keyword>
<feature type="coiled-coil region" evidence="1">
    <location>
        <begin position="332"/>
        <end position="359"/>
    </location>
</feature>
<reference evidence="3 4" key="1">
    <citation type="submission" date="2019-05" db="EMBL/GenBank/DDBJ databases">
        <title>The metagenome of a microbial culture collection derived from dairy environment covers the genomic content of the human microbiome.</title>
        <authorList>
            <person name="Roder T."/>
            <person name="Wuthrich D."/>
            <person name="Sattari Z."/>
            <person name="Von Ah U."/>
            <person name="Bar C."/>
            <person name="Ronchi F."/>
            <person name="Macpherson A.J."/>
            <person name="Ganal-Vonarburg S.C."/>
            <person name="Bruggmann R."/>
            <person name="Vergeres G."/>
        </authorList>
    </citation>
    <scope>NUCLEOTIDE SEQUENCE [LARGE SCALE GENOMIC DNA]</scope>
    <source>
        <strain evidence="3 4">FAM 24235</strain>
    </source>
</reference>
<comment type="caution">
    <text evidence="3">The sequence shown here is derived from an EMBL/GenBank/DDBJ whole genome shotgun (WGS) entry which is preliminary data.</text>
</comment>
<dbReference type="NCBIfam" id="TIGR01641">
    <property type="entry name" value="phageSPP1_gp7"/>
    <property type="match status" value="1"/>
</dbReference>
<organism evidence="3 4">
    <name type="scientific">Marinilactibacillus psychrotolerans</name>
    <dbReference type="NCBI Taxonomy" id="191770"/>
    <lineage>
        <taxon>Bacteria</taxon>
        <taxon>Bacillati</taxon>
        <taxon>Bacillota</taxon>
        <taxon>Bacilli</taxon>
        <taxon>Lactobacillales</taxon>
        <taxon>Carnobacteriaceae</taxon>
        <taxon>Marinilactibacillus</taxon>
    </lineage>
</organism>
<evidence type="ECO:0000259" key="2">
    <source>
        <dbReference type="Pfam" id="PF04233"/>
    </source>
</evidence>
<evidence type="ECO:0000313" key="3">
    <source>
        <dbReference type="EMBL" id="TLQ07573.1"/>
    </source>
</evidence>
<name>A0A5R9C492_9LACT</name>
<sequence length="611" mass="70807">MKMNRKEYWEKRQTQLFNAQDKQDAKLTERMRKEYERTAKAIDKDIASYYAKYAKDDVIEYRKLVVGLDKKEKDLLYQDVEKFVKKRPEHADLMPVRKSVYKLNRLEGLQLSARQRLLELGSIEQSEFDNALKDSYERGYLSSMEGLENKEAFFRVDDKVMQATLNAGWIDGANYSDRIWSNKDKLIKTLNNEIRDGLVRGESYKSMIDILQNRTEVGKSDTKRLVFTESAHILNEANAQAFQDAGIKKYELTAVLDSKTSPTCRNIDGQQFLFSQRVVGINAPPFHPYCRTTQIPVENSEIVDDLKTLDDSATHKELRENGKALADRIKNDTDIEKRAKELDNKYKQLEELRKDYKNDKFSAIRTKALTENRYDLDDGLINAKEFNKRQDEITQKYSREKLSNQIRTLSGEITSLESDNALKNAEDIKNILSSVRPMGIGDIDLKGHLVKPASATSKQIKNAYDYLPTDWIKKSVDYGELKPKKVRRAYYKHATKEIGVSAGDSFRTSLHELTHRQEHVNPTIIKLEKEFYDMRTKGEKTQSLKSLLGGVYDKKEITKVDNFINPYMGKDYDGRVYELMTMGVDTLYTNPVDLMKDEEMFEWVLGMLTVK</sequence>
<evidence type="ECO:0000313" key="4">
    <source>
        <dbReference type="Proteomes" id="UP000307201"/>
    </source>
</evidence>
<dbReference type="OrthoDB" id="9765386at2"/>
<dbReference type="Proteomes" id="UP000307201">
    <property type="component" value="Unassembled WGS sequence"/>
</dbReference>
<dbReference type="InterPro" id="IPR006528">
    <property type="entry name" value="Phage_head_morphogenesis_dom"/>
</dbReference>
<dbReference type="EMBL" id="VBTE01000015">
    <property type="protein sequence ID" value="TLQ07573.1"/>
    <property type="molecule type" value="Genomic_DNA"/>
</dbReference>
<dbReference type="Pfam" id="PF04233">
    <property type="entry name" value="Phage_Mu_F"/>
    <property type="match status" value="1"/>
</dbReference>
<feature type="domain" description="Phage head morphogenesis" evidence="2">
    <location>
        <begin position="189"/>
        <end position="295"/>
    </location>
</feature>
<proteinExistence type="predicted"/>
<dbReference type="AlphaFoldDB" id="A0A5R9C492"/>
<accession>A0A5R9C492</accession>
<gene>
    <name evidence="3" type="ORF">FEZ48_06215</name>
</gene>
<protein>
    <recommendedName>
        <fullName evidence="2">Phage head morphogenesis domain-containing protein</fullName>
    </recommendedName>
</protein>
<evidence type="ECO:0000256" key="1">
    <source>
        <dbReference type="SAM" id="Coils"/>
    </source>
</evidence>